<proteinExistence type="predicted"/>
<evidence type="ECO:0000313" key="2">
    <source>
        <dbReference type="Proteomes" id="UP000248925"/>
    </source>
</evidence>
<dbReference type="AlphaFoldDB" id="A0A2W4CT15"/>
<gene>
    <name evidence="1" type="ORF">CPY51_06055</name>
</gene>
<dbReference type="EMBL" id="PCDP01000013">
    <property type="protein sequence ID" value="PZM15767.1"/>
    <property type="molecule type" value="Genomic_DNA"/>
</dbReference>
<dbReference type="OrthoDB" id="8296990at2"/>
<keyword evidence="2" id="KW-1185">Reference proteome</keyword>
<accession>A0A2W4CT15</accession>
<dbReference type="Proteomes" id="UP000248925">
    <property type="component" value="Unassembled WGS sequence"/>
</dbReference>
<sequence>MGDDELFAAMGDLEGESEALSPDKRDGSDVFARIALVETAIEDRFPGQLLTPYKEWQKRQNDI</sequence>
<name>A0A2W4CT15_9HYPH</name>
<reference evidence="1 2" key="1">
    <citation type="journal article" date="2018" name="Sci. Rep.">
        <title>Rhizobium tumorigenes sp. nov., a novel plant tumorigenic bacterium isolated from cane gall tumors on thornless blackberry.</title>
        <authorList>
            <person name="Kuzmanovi N."/>
            <person name="Smalla K."/>
            <person name="Gronow S."/>
            <person name="PuBawska J."/>
        </authorList>
    </citation>
    <scope>NUCLEOTIDE SEQUENCE [LARGE SCALE GENOMIC DNA]</scope>
    <source>
        <strain evidence="1 2">CCBAU 85046</strain>
    </source>
</reference>
<evidence type="ECO:0000313" key="1">
    <source>
        <dbReference type="EMBL" id="PZM15767.1"/>
    </source>
</evidence>
<comment type="caution">
    <text evidence="1">The sequence shown here is derived from an EMBL/GenBank/DDBJ whole genome shotgun (WGS) entry which is preliminary data.</text>
</comment>
<organism evidence="1 2">
    <name type="scientific">Rhizobium tubonense</name>
    <dbReference type="NCBI Taxonomy" id="484088"/>
    <lineage>
        <taxon>Bacteria</taxon>
        <taxon>Pseudomonadati</taxon>
        <taxon>Pseudomonadota</taxon>
        <taxon>Alphaproteobacteria</taxon>
        <taxon>Hyphomicrobiales</taxon>
        <taxon>Rhizobiaceae</taxon>
        <taxon>Rhizobium/Agrobacterium group</taxon>
        <taxon>Rhizobium</taxon>
    </lineage>
</organism>
<protein>
    <submittedName>
        <fullName evidence="1">Uncharacterized protein</fullName>
    </submittedName>
</protein>